<dbReference type="AlphaFoldDB" id="A0A813FLG3"/>
<evidence type="ECO:0000259" key="6">
    <source>
        <dbReference type="PROSITE" id="PS50053"/>
    </source>
</evidence>
<evidence type="ECO:0000313" key="8">
    <source>
        <dbReference type="EMBL" id="CAE8613307.1"/>
    </source>
</evidence>
<feature type="domain" description="Peptidase A2" evidence="7">
    <location>
        <begin position="196"/>
        <end position="239"/>
    </location>
</feature>
<name>A0A813FLG3_POLGL</name>
<dbReference type="InterPro" id="IPR001995">
    <property type="entry name" value="Peptidase_A2_cat"/>
</dbReference>
<evidence type="ECO:0000256" key="3">
    <source>
        <dbReference type="ARBA" id="ARBA00022750"/>
    </source>
</evidence>
<evidence type="ECO:0000313" key="9">
    <source>
        <dbReference type="Proteomes" id="UP000654075"/>
    </source>
</evidence>
<keyword evidence="2" id="KW-0645">Protease</keyword>
<dbReference type="InterPro" id="IPR021109">
    <property type="entry name" value="Peptidase_aspartic_dom_sf"/>
</dbReference>
<dbReference type="SUPFAM" id="SSF54236">
    <property type="entry name" value="Ubiquitin-like"/>
    <property type="match status" value="1"/>
</dbReference>
<dbReference type="InterPro" id="IPR000626">
    <property type="entry name" value="Ubiquitin-like_dom"/>
</dbReference>
<dbReference type="EMBL" id="CAJNNV010025234">
    <property type="protein sequence ID" value="CAE8613307.1"/>
    <property type="molecule type" value="Genomic_DNA"/>
</dbReference>
<keyword evidence="3" id="KW-0064">Aspartyl protease</keyword>
<dbReference type="GO" id="GO:0006508">
    <property type="term" value="P:proteolysis"/>
    <property type="evidence" value="ECO:0007669"/>
    <property type="project" value="UniProtKB-KW"/>
</dbReference>
<accession>A0A813FLG3</accession>
<dbReference type="InterPro" id="IPR019103">
    <property type="entry name" value="Peptidase_aspartic_DDI1-type"/>
</dbReference>
<sequence>MRLVVKTVGGKEALLEVDPDLPLDVVRTQAASLLELDADPVFVLRGRVLPPEEGDRPLREFGLQEGNLLVALIKGAHHSREESEAQAFSEQGENRTEAGRTPGSVDHVLTAVTLPSSLPSSSARHDVVDADAEFALQLQADEDERVARRFQEEVDGEIAMEEQAKHSLGEARVAEIKAVPRLCHVRGDIAACGTWIPLMVDTGAQMSVLSSNLAGRLGLLDKVDRTSAGVAGGIGGGSRVLGKLRNVGVRFGELELAVDFAVLDGNQLPSPNLAILGLDQLAVHHMVVDLNTRTLLIGGVDGYPVKMLEDSEVPEEMRMDAAQKCTLQ</sequence>
<protein>
    <recommendedName>
        <fullName evidence="10">DNA damage-inducible protein 1</fullName>
    </recommendedName>
</protein>
<proteinExistence type="inferred from homology"/>
<dbReference type="PROSITE" id="PS00141">
    <property type="entry name" value="ASP_PROTEASE"/>
    <property type="match status" value="1"/>
</dbReference>
<organism evidence="8 9">
    <name type="scientific">Polarella glacialis</name>
    <name type="common">Dinoflagellate</name>
    <dbReference type="NCBI Taxonomy" id="89957"/>
    <lineage>
        <taxon>Eukaryota</taxon>
        <taxon>Sar</taxon>
        <taxon>Alveolata</taxon>
        <taxon>Dinophyceae</taxon>
        <taxon>Suessiales</taxon>
        <taxon>Suessiaceae</taxon>
        <taxon>Polarella</taxon>
    </lineage>
</organism>
<comment type="similarity">
    <text evidence="1">Belongs to the DDI1 family.</text>
</comment>
<dbReference type="SUPFAM" id="SSF50630">
    <property type="entry name" value="Acid proteases"/>
    <property type="match status" value="1"/>
</dbReference>
<feature type="region of interest" description="Disordered" evidence="5">
    <location>
        <begin position="80"/>
        <end position="105"/>
    </location>
</feature>
<evidence type="ECO:0000256" key="5">
    <source>
        <dbReference type="SAM" id="MobiDB-lite"/>
    </source>
</evidence>
<dbReference type="Gene3D" id="2.40.70.10">
    <property type="entry name" value="Acid Proteases"/>
    <property type="match status" value="1"/>
</dbReference>
<dbReference type="PANTHER" id="PTHR12917:SF1">
    <property type="entry name" value="AT13091P"/>
    <property type="match status" value="1"/>
</dbReference>
<dbReference type="OrthoDB" id="1047367at2759"/>
<evidence type="ECO:0000256" key="1">
    <source>
        <dbReference type="ARBA" id="ARBA00009136"/>
    </source>
</evidence>
<evidence type="ECO:0000259" key="7">
    <source>
        <dbReference type="PROSITE" id="PS50175"/>
    </source>
</evidence>
<dbReference type="PROSITE" id="PS50175">
    <property type="entry name" value="ASP_PROT_RETROV"/>
    <property type="match status" value="1"/>
</dbReference>
<gene>
    <name evidence="8" type="ORF">PGLA1383_LOCUS31080</name>
</gene>
<keyword evidence="9" id="KW-1185">Reference proteome</keyword>
<dbReference type="PROSITE" id="PS50053">
    <property type="entry name" value="UBIQUITIN_2"/>
    <property type="match status" value="1"/>
</dbReference>
<dbReference type="Pfam" id="PF09668">
    <property type="entry name" value="Asp_protease"/>
    <property type="match status" value="1"/>
</dbReference>
<reference evidence="8" key="1">
    <citation type="submission" date="2021-02" db="EMBL/GenBank/DDBJ databases">
        <authorList>
            <person name="Dougan E. K."/>
            <person name="Rhodes N."/>
            <person name="Thang M."/>
            <person name="Chan C."/>
        </authorList>
    </citation>
    <scope>NUCLEOTIDE SEQUENCE</scope>
</reference>
<evidence type="ECO:0000256" key="2">
    <source>
        <dbReference type="ARBA" id="ARBA00022670"/>
    </source>
</evidence>
<comment type="caution">
    <text evidence="8">The sequence shown here is derived from an EMBL/GenBank/DDBJ whole genome shotgun (WGS) entry which is preliminary data.</text>
</comment>
<dbReference type="GO" id="GO:0004190">
    <property type="term" value="F:aspartic-type endopeptidase activity"/>
    <property type="evidence" value="ECO:0007669"/>
    <property type="project" value="UniProtKB-KW"/>
</dbReference>
<dbReference type="InterPro" id="IPR029071">
    <property type="entry name" value="Ubiquitin-like_domsf"/>
</dbReference>
<dbReference type="Proteomes" id="UP000654075">
    <property type="component" value="Unassembled WGS sequence"/>
</dbReference>
<evidence type="ECO:0000256" key="4">
    <source>
        <dbReference type="ARBA" id="ARBA00022801"/>
    </source>
</evidence>
<dbReference type="InterPro" id="IPR001969">
    <property type="entry name" value="Aspartic_peptidase_AS"/>
</dbReference>
<dbReference type="PANTHER" id="PTHR12917">
    <property type="entry name" value="ASPARTYL PROTEASE DDI-RELATED"/>
    <property type="match status" value="1"/>
</dbReference>
<feature type="domain" description="Ubiquitin-like" evidence="6">
    <location>
        <begin position="1"/>
        <end position="74"/>
    </location>
</feature>
<keyword evidence="4" id="KW-0378">Hydrolase</keyword>
<evidence type="ECO:0008006" key="10">
    <source>
        <dbReference type="Google" id="ProtNLM"/>
    </source>
</evidence>